<dbReference type="SUPFAM" id="SSF49777">
    <property type="entry name" value="PEBP-like"/>
    <property type="match status" value="1"/>
</dbReference>
<dbReference type="CDD" id="cd00865">
    <property type="entry name" value="PEBP_bact_arch"/>
    <property type="match status" value="1"/>
</dbReference>
<proteinExistence type="predicted"/>
<reference evidence="2 3" key="1">
    <citation type="submission" date="2018-06" db="EMBL/GenBank/DDBJ databases">
        <title>Genomic Encyclopedia of Type Strains, Phase IV (KMG-IV): sequencing the most valuable type-strain genomes for metagenomic binning, comparative biology and taxonomic classification.</title>
        <authorList>
            <person name="Goeker M."/>
        </authorList>
    </citation>
    <scope>NUCLEOTIDE SEQUENCE [LARGE SCALE GENOMIC DNA]</scope>
    <source>
        <strain evidence="2 3">DSM 24875</strain>
    </source>
</reference>
<sequence>MRGFGFAAAVALGGLATSGAGALTLTSPDIKPGGKIADEQVFKGWDCAGGNVSPALAWSQAPKGTKSFAVSVFDPDAPTGSGFWHWWVVNLPPDTTGLAKGAGGGTGLPAGAVQPRNDFSTAGYGGPCPPKGLPHHYQITVYALDVDRLDLDANASPAVFGFNVHAHTLAKATLTGLYGRR</sequence>
<accession>A0A366FU93</accession>
<dbReference type="Gene3D" id="3.90.280.10">
    <property type="entry name" value="PEBP-like"/>
    <property type="match status" value="1"/>
</dbReference>
<dbReference type="InterPro" id="IPR008914">
    <property type="entry name" value="PEBP"/>
</dbReference>
<feature type="signal peptide" evidence="1">
    <location>
        <begin position="1"/>
        <end position="22"/>
    </location>
</feature>
<keyword evidence="1" id="KW-0732">Signal</keyword>
<dbReference type="Proteomes" id="UP000253529">
    <property type="component" value="Unassembled WGS sequence"/>
</dbReference>
<evidence type="ECO:0000313" key="3">
    <source>
        <dbReference type="Proteomes" id="UP000253529"/>
    </source>
</evidence>
<dbReference type="InterPro" id="IPR036610">
    <property type="entry name" value="PEBP-like_sf"/>
</dbReference>
<evidence type="ECO:0000313" key="2">
    <source>
        <dbReference type="EMBL" id="RBP17305.1"/>
    </source>
</evidence>
<feature type="chain" id="PRO_5016711037" evidence="1">
    <location>
        <begin position="23"/>
        <end position="181"/>
    </location>
</feature>
<dbReference type="AlphaFoldDB" id="A0A366FU93"/>
<dbReference type="OrthoDB" id="9797506at2"/>
<gene>
    <name evidence="2" type="ORF">DFR50_103192</name>
</gene>
<dbReference type="Pfam" id="PF01161">
    <property type="entry name" value="PBP"/>
    <property type="match status" value="1"/>
</dbReference>
<protein>
    <submittedName>
        <fullName evidence="2">PBP family phospholipid-binding protein</fullName>
    </submittedName>
</protein>
<dbReference type="RefSeq" id="WP_113887923.1">
    <property type="nucleotide sequence ID" value="NZ_QNRK01000003.1"/>
</dbReference>
<dbReference type="InterPro" id="IPR005247">
    <property type="entry name" value="YbhB_YbcL/LppC-like"/>
</dbReference>
<dbReference type="PANTHER" id="PTHR30289">
    <property type="entry name" value="UNCHARACTERIZED PROTEIN YBCL-RELATED"/>
    <property type="match status" value="1"/>
</dbReference>
<dbReference type="PANTHER" id="PTHR30289:SF1">
    <property type="entry name" value="PEBP (PHOSPHATIDYLETHANOLAMINE-BINDING PROTEIN) FAMILY PROTEIN"/>
    <property type="match status" value="1"/>
</dbReference>
<organism evidence="2 3">
    <name type="scientific">Roseiarcus fermentans</name>
    <dbReference type="NCBI Taxonomy" id="1473586"/>
    <lineage>
        <taxon>Bacteria</taxon>
        <taxon>Pseudomonadati</taxon>
        <taxon>Pseudomonadota</taxon>
        <taxon>Alphaproteobacteria</taxon>
        <taxon>Hyphomicrobiales</taxon>
        <taxon>Roseiarcaceae</taxon>
        <taxon>Roseiarcus</taxon>
    </lineage>
</organism>
<comment type="caution">
    <text evidence="2">The sequence shown here is derived from an EMBL/GenBank/DDBJ whole genome shotgun (WGS) entry which is preliminary data.</text>
</comment>
<evidence type="ECO:0000256" key="1">
    <source>
        <dbReference type="SAM" id="SignalP"/>
    </source>
</evidence>
<dbReference type="EMBL" id="QNRK01000003">
    <property type="protein sequence ID" value="RBP17305.1"/>
    <property type="molecule type" value="Genomic_DNA"/>
</dbReference>
<name>A0A366FU93_9HYPH</name>
<keyword evidence="3" id="KW-1185">Reference proteome</keyword>
<dbReference type="NCBIfam" id="TIGR00481">
    <property type="entry name" value="YbhB/YbcL family Raf kinase inhibitor-like protein"/>
    <property type="match status" value="1"/>
</dbReference>